<dbReference type="RefSeq" id="WP_108022531.1">
    <property type="nucleotide sequence ID" value="NZ_QBKR01000007.1"/>
</dbReference>
<dbReference type="Gene3D" id="3.40.50.300">
    <property type="entry name" value="P-loop containing nucleotide triphosphate hydrolases"/>
    <property type="match status" value="1"/>
</dbReference>
<dbReference type="InterPro" id="IPR004881">
    <property type="entry name" value="Ribosome_biogen_GTPase_RsgA"/>
</dbReference>
<evidence type="ECO:0000313" key="13">
    <source>
        <dbReference type="EMBL" id="PTX61228.1"/>
    </source>
</evidence>
<dbReference type="CDD" id="cd01854">
    <property type="entry name" value="YjeQ_EngC"/>
    <property type="match status" value="1"/>
</dbReference>
<dbReference type="GO" id="GO:0046872">
    <property type="term" value="F:metal ion binding"/>
    <property type="evidence" value="ECO:0007669"/>
    <property type="project" value="UniProtKB-KW"/>
</dbReference>
<dbReference type="InterPro" id="IPR010914">
    <property type="entry name" value="RsgA_GTPase_dom"/>
</dbReference>
<feature type="domain" description="CP-type G" evidence="12">
    <location>
        <begin position="63"/>
        <end position="222"/>
    </location>
</feature>
<evidence type="ECO:0000256" key="2">
    <source>
        <dbReference type="ARBA" id="ARBA00022517"/>
    </source>
</evidence>
<dbReference type="OrthoDB" id="9809485at2"/>
<proteinExistence type="inferred from homology"/>
<dbReference type="CDD" id="cd04466">
    <property type="entry name" value="S1_YloQ_GTPase"/>
    <property type="match status" value="1"/>
</dbReference>
<dbReference type="Gene3D" id="1.10.40.50">
    <property type="entry name" value="Probable gtpase engc, domain 3"/>
    <property type="match status" value="1"/>
</dbReference>
<feature type="binding site" evidence="10">
    <location>
        <position position="251"/>
    </location>
    <ligand>
        <name>Zn(2+)</name>
        <dbReference type="ChEBI" id="CHEBI:29105"/>
    </ligand>
</feature>
<keyword evidence="4 10" id="KW-0699">rRNA-binding</keyword>
<dbReference type="GO" id="GO:0005737">
    <property type="term" value="C:cytoplasm"/>
    <property type="evidence" value="ECO:0007669"/>
    <property type="project" value="UniProtKB-SubCell"/>
</dbReference>
<evidence type="ECO:0000259" key="12">
    <source>
        <dbReference type="PROSITE" id="PS51721"/>
    </source>
</evidence>
<dbReference type="GO" id="GO:0005525">
    <property type="term" value="F:GTP binding"/>
    <property type="evidence" value="ECO:0007669"/>
    <property type="project" value="UniProtKB-UniRule"/>
</dbReference>
<feature type="binding site" evidence="10">
    <location>
        <begin position="112"/>
        <end position="115"/>
    </location>
    <ligand>
        <name>GTP</name>
        <dbReference type="ChEBI" id="CHEBI:37565"/>
    </ligand>
</feature>
<evidence type="ECO:0000313" key="14">
    <source>
        <dbReference type="Proteomes" id="UP000244240"/>
    </source>
</evidence>
<comment type="similarity">
    <text evidence="10">Belongs to the TRAFAC class YlqF/YawG GTPase family. RsgA subfamily.</text>
</comment>
<feature type="binding site" evidence="10">
    <location>
        <position position="253"/>
    </location>
    <ligand>
        <name>Zn(2+)</name>
        <dbReference type="ChEBI" id="CHEBI:29105"/>
    </ligand>
</feature>
<feature type="binding site" evidence="10">
    <location>
        <position position="259"/>
    </location>
    <ligand>
        <name>Zn(2+)</name>
        <dbReference type="ChEBI" id="CHEBI:29105"/>
    </ligand>
</feature>
<dbReference type="Pfam" id="PF16745">
    <property type="entry name" value="RsgA_N"/>
    <property type="match status" value="1"/>
</dbReference>
<dbReference type="EC" id="3.6.1.-" evidence="10"/>
<dbReference type="PANTHER" id="PTHR32120:SF11">
    <property type="entry name" value="SMALL RIBOSOMAL SUBUNIT BIOGENESIS GTPASE RSGA 1, MITOCHONDRIAL-RELATED"/>
    <property type="match status" value="1"/>
</dbReference>
<dbReference type="InterPro" id="IPR027417">
    <property type="entry name" value="P-loop_NTPase"/>
</dbReference>
<dbReference type="InterPro" id="IPR031944">
    <property type="entry name" value="RsgA_N"/>
</dbReference>
<comment type="caution">
    <text evidence="13">The sequence shown here is derived from an EMBL/GenBank/DDBJ whole genome shotgun (WGS) entry which is preliminary data.</text>
</comment>
<dbReference type="PROSITE" id="PS50936">
    <property type="entry name" value="ENGC_GTPASE"/>
    <property type="match status" value="1"/>
</dbReference>
<evidence type="ECO:0000256" key="1">
    <source>
        <dbReference type="ARBA" id="ARBA00022490"/>
    </source>
</evidence>
<evidence type="ECO:0000256" key="6">
    <source>
        <dbReference type="ARBA" id="ARBA00022801"/>
    </source>
</evidence>
<keyword evidence="8 10" id="KW-0694">RNA-binding</keyword>
<feature type="binding site" evidence="10">
    <location>
        <begin position="164"/>
        <end position="172"/>
    </location>
    <ligand>
        <name>GTP</name>
        <dbReference type="ChEBI" id="CHEBI:37565"/>
    </ligand>
</feature>
<comment type="subunit">
    <text evidence="10">Monomer. Associates with 30S ribosomal subunit, binds 16S rRNA.</text>
</comment>
<evidence type="ECO:0000256" key="9">
    <source>
        <dbReference type="ARBA" id="ARBA00023134"/>
    </source>
</evidence>
<reference evidence="13 14" key="1">
    <citation type="submission" date="2018-04" db="EMBL/GenBank/DDBJ databases">
        <title>Genomic Encyclopedia of Archaeal and Bacterial Type Strains, Phase II (KMG-II): from individual species to whole genera.</title>
        <authorList>
            <person name="Goeker M."/>
        </authorList>
    </citation>
    <scope>NUCLEOTIDE SEQUENCE [LARGE SCALE GENOMIC DNA]</scope>
    <source>
        <strain evidence="13 14">DSM 45787</strain>
    </source>
</reference>
<dbReference type="SUPFAM" id="SSF50249">
    <property type="entry name" value="Nucleic acid-binding proteins"/>
    <property type="match status" value="1"/>
</dbReference>
<sequence length="291" mass="32396">MPEGQIVRAVSGFFYVRTPEGDVRCRARGVFKKKKWSPLVGDRVTFEETEPGEGWVTDLHPRTTELVRPPVANVDQAVVVASLREPALQPELLDRFLVHAEREKLDVVICLTKMDLLEDESELDSVLDIYTKVDYPVLTTSVYTGEGIEALKAALKDRLSVFAGQSGVGKSSLLNAVLPSLGLKTGEVSKKLGRGRHTTRQVEILDLPDGGQVADTPGFSQLSFGNMEETEMGECFPEIAYFSPGCKFRGCLHKNEPRCAVKAAVEQGEISESRYRHYLSFLEEISDQRRY</sequence>
<evidence type="ECO:0000256" key="4">
    <source>
        <dbReference type="ARBA" id="ARBA00022730"/>
    </source>
</evidence>
<dbReference type="NCBIfam" id="TIGR00157">
    <property type="entry name" value="ribosome small subunit-dependent GTPase A"/>
    <property type="match status" value="1"/>
</dbReference>
<dbReference type="GO" id="GO:0003924">
    <property type="term" value="F:GTPase activity"/>
    <property type="evidence" value="ECO:0007669"/>
    <property type="project" value="UniProtKB-UniRule"/>
</dbReference>
<dbReference type="PANTHER" id="PTHR32120">
    <property type="entry name" value="SMALL RIBOSOMAL SUBUNIT BIOGENESIS GTPASE RSGA"/>
    <property type="match status" value="1"/>
</dbReference>
<keyword evidence="5 10" id="KW-0547">Nucleotide-binding</keyword>
<protein>
    <recommendedName>
        <fullName evidence="10">Small ribosomal subunit biogenesis GTPase RsgA</fullName>
        <ecNumber evidence="10">3.6.1.-</ecNumber>
    </recommendedName>
</protein>
<dbReference type="InterPro" id="IPR030378">
    <property type="entry name" value="G_CP_dom"/>
</dbReference>
<dbReference type="GO" id="GO:0019843">
    <property type="term" value="F:rRNA binding"/>
    <property type="evidence" value="ECO:0007669"/>
    <property type="project" value="UniProtKB-KW"/>
</dbReference>
<comment type="subcellular location">
    <subcellularLocation>
        <location evidence="10">Cytoplasm</location>
    </subcellularLocation>
</comment>
<comment type="cofactor">
    <cofactor evidence="10">
        <name>Zn(2+)</name>
        <dbReference type="ChEBI" id="CHEBI:29105"/>
    </cofactor>
    <text evidence="10">Binds 1 zinc ion per subunit.</text>
</comment>
<feature type="binding site" evidence="10">
    <location>
        <position position="246"/>
    </location>
    <ligand>
        <name>Zn(2+)</name>
        <dbReference type="ChEBI" id="CHEBI:29105"/>
    </ligand>
</feature>
<keyword evidence="3 10" id="KW-0479">Metal-binding</keyword>
<evidence type="ECO:0000259" key="11">
    <source>
        <dbReference type="PROSITE" id="PS50936"/>
    </source>
</evidence>
<evidence type="ECO:0000256" key="7">
    <source>
        <dbReference type="ARBA" id="ARBA00022833"/>
    </source>
</evidence>
<dbReference type="HAMAP" id="MF_01820">
    <property type="entry name" value="GTPase_RsgA"/>
    <property type="match status" value="1"/>
</dbReference>
<dbReference type="Proteomes" id="UP000244240">
    <property type="component" value="Unassembled WGS sequence"/>
</dbReference>
<feature type="domain" description="EngC GTPase" evidence="11">
    <location>
        <begin position="72"/>
        <end position="220"/>
    </location>
</feature>
<dbReference type="AlphaFoldDB" id="A0A2T6BYT8"/>
<evidence type="ECO:0000256" key="5">
    <source>
        <dbReference type="ARBA" id="ARBA00022741"/>
    </source>
</evidence>
<comment type="function">
    <text evidence="10">One of several proteins that assist in the late maturation steps of the functional core of the 30S ribosomal subunit. Helps release RbfA from mature subunits. May play a role in the assembly of ribosomal proteins into the subunit. Circularly permuted GTPase that catalyzes slow GTP hydrolysis, GTPase activity is stimulated by the 30S ribosomal subunit.</text>
</comment>
<dbReference type="EMBL" id="QBKR01000007">
    <property type="protein sequence ID" value="PTX61228.1"/>
    <property type="molecule type" value="Genomic_DNA"/>
</dbReference>
<keyword evidence="9 10" id="KW-0342">GTP-binding</keyword>
<evidence type="ECO:0000256" key="10">
    <source>
        <dbReference type="HAMAP-Rule" id="MF_01820"/>
    </source>
</evidence>
<keyword evidence="7 10" id="KW-0862">Zinc</keyword>
<gene>
    <name evidence="10" type="primary">rsgA</name>
    <name evidence="13" type="ORF">C8P63_10722</name>
</gene>
<organism evidence="13 14">
    <name type="scientific">Melghirimyces profundicolus</name>
    <dbReference type="NCBI Taxonomy" id="1242148"/>
    <lineage>
        <taxon>Bacteria</taxon>
        <taxon>Bacillati</taxon>
        <taxon>Bacillota</taxon>
        <taxon>Bacilli</taxon>
        <taxon>Bacillales</taxon>
        <taxon>Thermoactinomycetaceae</taxon>
        <taxon>Melghirimyces</taxon>
    </lineage>
</organism>
<evidence type="ECO:0000256" key="8">
    <source>
        <dbReference type="ARBA" id="ARBA00022884"/>
    </source>
</evidence>
<dbReference type="Pfam" id="PF03193">
    <property type="entry name" value="RsgA_GTPase"/>
    <property type="match status" value="1"/>
</dbReference>
<keyword evidence="2 10" id="KW-0690">Ribosome biogenesis</keyword>
<dbReference type="SUPFAM" id="SSF52540">
    <property type="entry name" value="P-loop containing nucleoside triphosphate hydrolases"/>
    <property type="match status" value="1"/>
</dbReference>
<dbReference type="PROSITE" id="PS51721">
    <property type="entry name" value="G_CP"/>
    <property type="match status" value="1"/>
</dbReference>
<accession>A0A2T6BYT8</accession>
<dbReference type="Gene3D" id="2.40.50.140">
    <property type="entry name" value="Nucleic acid-binding proteins"/>
    <property type="match status" value="1"/>
</dbReference>
<dbReference type="GO" id="GO:0042274">
    <property type="term" value="P:ribosomal small subunit biogenesis"/>
    <property type="evidence" value="ECO:0007669"/>
    <property type="project" value="UniProtKB-UniRule"/>
</dbReference>
<keyword evidence="1 10" id="KW-0963">Cytoplasm</keyword>
<evidence type="ECO:0000256" key="3">
    <source>
        <dbReference type="ARBA" id="ARBA00022723"/>
    </source>
</evidence>
<keyword evidence="6 10" id="KW-0378">Hydrolase</keyword>
<keyword evidence="14" id="KW-1185">Reference proteome</keyword>
<dbReference type="InterPro" id="IPR012340">
    <property type="entry name" value="NA-bd_OB-fold"/>
</dbReference>
<name>A0A2T6BYT8_9BACL</name>